<name>A0A1G6U3D4_9PSEU</name>
<dbReference type="InterPro" id="IPR002912">
    <property type="entry name" value="ACT_dom"/>
</dbReference>
<dbReference type="GO" id="GO:0016747">
    <property type="term" value="F:acyltransferase activity, transferring groups other than amino-acyl groups"/>
    <property type="evidence" value="ECO:0007669"/>
    <property type="project" value="InterPro"/>
</dbReference>
<dbReference type="CDD" id="cd04301">
    <property type="entry name" value="NAT_SF"/>
    <property type="match status" value="1"/>
</dbReference>
<dbReference type="Proteomes" id="UP000199494">
    <property type="component" value="Unassembled WGS sequence"/>
</dbReference>
<dbReference type="Pfam" id="PF00583">
    <property type="entry name" value="Acetyltransf_1"/>
    <property type="match status" value="1"/>
</dbReference>
<dbReference type="Gene3D" id="3.40.630.30">
    <property type="match status" value="1"/>
</dbReference>
<dbReference type="EMBL" id="FMZE01000007">
    <property type="protein sequence ID" value="SDD35107.1"/>
    <property type="molecule type" value="Genomic_DNA"/>
</dbReference>
<proteinExistence type="predicted"/>
<dbReference type="InterPro" id="IPR000182">
    <property type="entry name" value="GNAT_dom"/>
</dbReference>
<dbReference type="PROSITE" id="PS51671">
    <property type="entry name" value="ACT"/>
    <property type="match status" value="1"/>
</dbReference>
<keyword evidence="2" id="KW-1185">Reference proteome</keyword>
<dbReference type="InterPro" id="IPR016181">
    <property type="entry name" value="Acyl_CoA_acyltransferase"/>
</dbReference>
<protein>
    <submittedName>
        <fullName evidence="1">Protein N-acetyltransferase, RimJ/RimL family</fullName>
    </submittedName>
</protein>
<dbReference type="PROSITE" id="PS51186">
    <property type="entry name" value="GNAT"/>
    <property type="match status" value="1"/>
</dbReference>
<evidence type="ECO:0000313" key="2">
    <source>
        <dbReference type="Proteomes" id="UP000199494"/>
    </source>
</evidence>
<reference evidence="1 2" key="1">
    <citation type="submission" date="2016-10" db="EMBL/GenBank/DDBJ databases">
        <authorList>
            <person name="de Groot N.N."/>
        </authorList>
    </citation>
    <scope>NUCLEOTIDE SEQUENCE [LARGE SCALE GENOMIC DNA]</scope>
    <source>
        <strain evidence="1 2">CGMCC 4.5506</strain>
    </source>
</reference>
<dbReference type="STRING" id="530584.SAMN05421630_107410"/>
<organism evidence="1 2">
    <name type="scientific">Prauserella marina</name>
    <dbReference type="NCBI Taxonomy" id="530584"/>
    <lineage>
        <taxon>Bacteria</taxon>
        <taxon>Bacillati</taxon>
        <taxon>Actinomycetota</taxon>
        <taxon>Actinomycetes</taxon>
        <taxon>Pseudonocardiales</taxon>
        <taxon>Pseudonocardiaceae</taxon>
        <taxon>Prauserella</taxon>
    </lineage>
</organism>
<dbReference type="AlphaFoldDB" id="A0A1G6U3D4"/>
<gene>
    <name evidence="1" type="ORF">SAMN05421630_107410</name>
</gene>
<dbReference type="InterPro" id="IPR045865">
    <property type="entry name" value="ACT-like_dom_sf"/>
</dbReference>
<evidence type="ECO:0000313" key="1">
    <source>
        <dbReference type="EMBL" id="SDD35107.1"/>
    </source>
</evidence>
<dbReference type="SUPFAM" id="SSF55729">
    <property type="entry name" value="Acyl-CoA N-acyltransferases (Nat)"/>
    <property type="match status" value="1"/>
</dbReference>
<keyword evidence="1" id="KW-0808">Transferase</keyword>
<dbReference type="SUPFAM" id="SSF55021">
    <property type="entry name" value="ACT-like"/>
    <property type="match status" value="1"/>
</dbReference>
<dbReference type="RefSeq" id="WP_420848828.1">
    <property type="nucleotide sequence ID" value="NZ_CP016353.1"/>
</dbReference>
<sequence>MDPRAARSTGYSVLPDGSPDVLGGGRTSNTWRLRVRMADRPGTLAMLAIRLADLGCNILSLSVLPVRGGVLDEIVVRSAGECTRSQVMAAVQRQDCECVGITGADVRELVDTSAAALSSANQAITNPAASADALKEILAADIVTVVPADEANPGRTESGHRAVFGFGDTGSLVARRLWAPFVRQELARAEALLGLLRSAERNVAGSVVLTCEDGAAVVLRAGTPADADAAIALHHRCSAATLFQRYHSGPRMMPRHELRRLLVPPRGISVVAAGGRQIVGLGQVIFEPGSDSAEIALLVEDSWQRNGLGSGLLRRLAVLASASGCGELVATCLPGSEGIRRAALRAGLSPARAVDANGLLRMTL</sequence>
<accession>A0A1G6U3D4</accession>
<dbReference type="CDD" id="cd02116">
    <property type="entry name" value="ACT"/>
    <property type="match status" value="1"/>
</dbReference>